<dbReference type="PANTHER" id="PTHR11842:SF10">
    <property type="entry name" value="MITOTIC SPINDLE ASSEMBLY CHECKPOINT PROTEIN MAD2B"/>
    <property type="match status" value="1"/>
</dbReference>
<dbReference type="EMBL" id="CAQQ02183720">
    <property type="status" value="NOT_ANNOTATED_CDS"/>
    <property type="molecule type" value="Genomic_DNA"/>
</dbReference>
<dbReference type="InterPro" id="IPR036570">
    <property type="entry name" value="HORMA_dom_sf"/>
</dbReference>
<accession>T1GLX9</accession>
<evidence type="ECO:0000259" key="1">
    <source>
        <dbReference type="PROSITE" id="PS50815"/>
    </source>
</evidence>
<evidence type="ECO:0000313" key="3">
    <source>
        <dbReference type="Proteomes" id="UP000015102"/>
    </source>
</evidence>
<dbReference type="AlphaFoldDB" id="T1GLX9"/>
<dbReference type="Proteomes" id="UP000015102">
    <property type="component" value="Unassembled WGS sequence"/>
</dbReference>
<dbReference type="HOGENOM" id="CLU_050394_2_0_1"/>
<name>T1GLX9_MEGSC</name>
<dbReference type="Gene3D" id="3.30.900.10">
    <property type="entry name" value="HORMA domain"/>
    <property type="match status" value="1"/>
</dbReference>
<dbReference type="InterPro" id="IPR003511">
    <property type="entry name" value="HORMA_dom"/>
</dbReference>
<dbReference type="EnsemblMetazoa" id="MESCA004545-RA">
    <property type="protein sequence ID" value="MESCA004545-PA"/>
    <property type="gene ID" value="MESCA004545"/>
</dbReference>
<dbReference type="PROSITE" id="PS50815">
    <property type="entry name" value="HORMA"/>
    <property type="match status" value="1"/>
</dbReference>
<dbReference type="GO" id="GO:0016035">
    <property type="term" value="C:zeta DNA polymerase complex"/>
    <property type="evidence" value="ECO:0007669"/>
    <property type="project" value="TreeGrafter"/>
</dbReference>
<dbReference type="STRING" id="36166.T1GLX9"/>
<dbReference type="OMA" id="QYQEFPW"/>
<dbReference type="SUPFAM" id="SSF56019">
    <property type="entry name" value="The spindle assembly checkpoint protein mad2"/>
    <property type="match status" value="1"/>
</dbReference>
<keyword evidence="3" id="KW-1185">Reference proteome</keyword>
<dbReference type="InterPro" id="IPR045091">
    <property type="entry name" value="Mad2-like"/>
</dbReference>
<reference evidence="2" key="2">
    <citation type="submission" date="2015-06" db="UniProtKB">
        <authorList>
            <consortium name="EnsemblMetazoa"/>
        </authorList>
    </citation>
    <scope>IDENTIFICATION</scope>
</reference>
<evidence type="ECO:0000313" key="2">
    <source>
        <dbReference type="EnsemblMetazoa" id="MESCA004545-PA"/>
    </source>
</evidence>
<dbReference type="PANTHER" id="PTHR11842">
    <property type="entry name" value="MITOTIC SPINDLE ASSEMBLY CHECKPOINT PROTEIN MAD2"/>
    <property type="match status" value="1"/>
</dbReference>
<feature type="domain" description="HORMA" evidence="1">
    <location>
        <begin position="1"/>
        <end position="195"/>
    </location>
</feature>
<organism evidence="2 3">
    <name type="scientific">Megaselia scalaris</name>
    <name type="common">Humpbacked fly</name>
    <name type="synonym">Phora scalaris</name>
    <dbReference type="NCBI Taxonomy" id="36166"/>
    <lineage>
        <taxon>Eukaryota</taxon>
        <taxon>Metazoa</taxon>
        <taxon>Ecdysozoa</taxon>
        <taxon>Arthropoda</taxon>
        <taxon>Hexapoda</taxon>
        <taxon>Insecta</taxon>
        <taxon>Pterygota</taxon>
        <taxon>Neoptera</taxon>
        <taxon>Endopterygota</taxon>
        <taxon>Diptera</taxon>
        <taxon>Brachycera</taxon>
        <taxon>Muscomorpha</taxon>
        <taxon>Platypezoidea</taxon>
        <taxon>Phoridae</taxon>
        <taxon>Megaseliini</taxon>
        <taxon>Megaselia</taxon>
    </lineage>
</organism>
<protein>
    <recommendedName>
        <fullName evidence="1">HORMA domain-containing protein</fullName>
    </recommendedName>
</protein>
<proteinExistence type="predicted"/>
<sequence>ERLYRHYNRSIGSVHIPDSLYREVYPRKIFKKEKVYNAPVYVSIYPPVNNYINQVLKAAKTLKTSGDLKRVEVVLYKDEITTYENYVFEIDDTCPEKFQKAYSADQYLIDLEEELRKSLLTLSERTRSLPKIPIGTKFKIQYHTTQSAFVKLSHKSEAQNFPWLQETQKEIFFENGSVSILPITNVKCTGFQIYAEYF</sequence>
<reference evidence="3" key="1">
    <citation type="submission" date="2013-02" db="EMBL/GenBank/DDBJ databases">
        <authorList>
            <person name="Hughes D."/>
        </authorList>
    </citation>
    <scope>NUCLEOTIDE SEQUENCE</scope>
    <source>
        <strain>Durham</strain>
        <strain evidence="3">NC isolate 2 -- Noor lab</strain>
    </source>
</reference>